<dbReference type="OrthoDB" id="945197at2759"/>
<evidence type="ECO:0000313" key="3">
    <source>
        <dbReference type="EMBL" id="PIN12979.1"/>
    </source>
</evidence>
<dbReference type="AlphaFoldDB" id="A0A2G9H641"/>
<dbReference type="Pfam" id="PF03107">
    <property type="entry name" value="C1_2"/>
    <property type="match status" value="2"/>
</dbReference>
<dbReference type="PANTHER" id="PTHR47841:SF7">
    <property type="entry name" value="CYSTEINE_HISTIDINE-RICH C1 DOMAIN PROTEIN"/>
    <property type="match status" value="1"/>
</dbReference>
<name>A0A2G9H641_9LAMI</name>
<sequence>MAPLPKTSIDHFTHPGHPLIAVDGGDQEYLCNGCRTLGTGRRYPCDGCDFDLDEYCGTCPRTLSSFVRQNHTLTLVMRRPQSTRQVTRICDVCSVPVEGLFYRYKECEFDVHPLCTQLPEKLQHALHKTHNLTLQSSKITSFCALRRGLCKNWRYTSGICSFDIHLECVLAPVVRCLQINTRKNQRGIPMFDQGIPFQPLRQFSHYSYGVPHGPTGYNFGPGYDMEQNNQYMCPNNFVPQNQAAATSGSNGSGPFRSSMFALVEQLGVGVVSNMIVGVDPSALIAG</sequence>
<feature type="domain" description="DC1" evidence="2">
    <location>
        <begin position="71"/>
        <end position="115"/>
    </location>
</feature>
<evidence type="ECO:0000256" key="1">
    <source>
        <dbReference type="ARBA" id="ARBA00022737"/>
    </source>
</evidence>
<dbReference type="Proteomes" id="UP000231279">
    <property type="component" value="Unassembled WGS sequence"/>
</dbReference>
<dbReference type="STRING" id="429701.A0A2G9H641"/>
<protein>
    <recommendedName>
        <fullName evidence="2">DC1 domain-containing protein</fullName>
    </recommendedName>
</protein>
<dbReference type="InterPro" id="IPR046349">
    <property type="entry name" value="C1-like_sf"/>
</dbReference>
<evidence type="ECO:0000313" key="4">
    <source>
        <dbReference type="Proteomes" id="UP000231279"/>
    </source>
</evidence>
<proteinExistence type="predicted"/>
<keyword evidence="4" id="KW-1185">Reference proteome</keyword>
<comment type="caution">
    <text evidence="3">The sequence shown here is derived from an EMBL/GenBank/DDBJ whole genome shotgun (WGS) entry which is preliminary data.</text>
</comment>
<evidence type="ECO:0000259" key="2">
    <source>
        <dbReference type="Pfam" id="PF03107"/>
    </source>
</evidence>
<accession>A0A2G9H641</accession>
<keyword evidence="1" id="KW-0677">Repeat</keyword>
<reference evidence="4" key="1">
    <citation type="journal article" date="2018" name="Gigascience">
        <title>Genome assembly of the Pink Ipe (Handroanthus impetiginosus, Bignoniaceae), a highly valued, ecologically keystone Neotropical timber forest tree.</title>
        <authorList>
            <person name="Silva-Junior O.B."/>
            <person name="Grattapaglia D."/>
            <person name="Novaes E."/>
            <person name="Collevatti R.G."/>
        </authorList>
    </citation>
    <scope>NUCLEOTIDE SEQUENCE [LARGE SCALE GENOMIC DNA]</scope>
    <source>
        <strain evidence="4">cv. UFG-1</strain>
    </source>
</reference>
<gene>
    <name evidence="3" type="ORF">CDL12_14401</name>
</gene>
<feature type="domain" description="DC1" evidence="2">
    <location>
        <begin position="12"/>
        <end position="56"/>
    </location>
</feature>
<dbReference type="PANTHER" id="PTHR47841">
    <property type="entry name" value="DIACYLGLYCEROL KINASE THETA-LIKE-RELATED"/>
    <property type="match status" value="1"/>
</dbReference>
<dbReference type="InterPro" id="IPR004146">
    <property type="entry name" value="DC1"/>
</dbReference>
<dbReference type="SUPFAM" id="SSF57889">
    <property type="entry name" value="Cysteine-rich domain"/>
    <property type="match status" value="2"/>
</dbReference>
<organism evidence="3 4">
    <name type="scientific">Handroanthus impetiginosus</name>
    <dbReference type="NCBI Taxonomy" id="429701"/>
    <lineage>
        <taxon>Eukaryota</taxon>
        <taxon>Viridiplantae</taxon>
        <taxon>Streptophyta</taxon>
        <taxon>Embryophyta</taxon>
        <taxon>Tracheophyta</taxon>
        <taxon>Spermatophyta</taxon>
        <taxon>Magnoliopsida</taxon>
        <taxon>eudicotyledons</taxon>
        <taxon>Gunneridae</taxon>
        <taxon>Pentapetalae</taxon>
        <taxon>asterids</taxon>
        <taxon>lamiids</taxon>
        <taxon>Lamiales</taxon>
        <taxon>Bignoniaceae</taxon>
        <taxon>Crescentiina</taxon>
        <taxon>Tabebuia alliance</taxon>
        <taxon>Handroanthus</taxon>
    </lineage>
</organism>
<dbReference type="EMBL" id="NKXS01002573">
    <property type="protein sequence ID" value="PIN12979.1"/>
    <property type="molecule type" value="Genomic_DNA"/>
</dbReference>